<comment type="caution">
    <text evidence="2">The sequence shown here is derived from an EMBL/GenBank/DDBJ whole genome shotgun (WGS) entry which is preliminary data.</text>
</comment>
<feature type="compositionally biased region" description="Polar residues" evidence="1">
    <location>
        <begin position="390"/>
        <end position="407"/>
    </location>
</feature>
<reference evidence="2 3" key="1">
    <citation type="submission" date="2022-06" db="EMBL/GenBank/DDBJ databases">
        <title>Ideonella sp. NS12-5 Genome sequencing and assembly.</title>
        <authorList>
            <person name="Jung Y."/>
        </authorList>
    </citation>
    <scope>NUCLEOTIDE SEQUENCE [LARGE SCALE GENOMIC DNA]</scope>
    <source>
        <strain evidence="2 3">NS12-5</strain>
    </source>
</reference>
<name>A0ABT1BLT2_9BURK</name>
<sequence length="407" mass="44062">MSALPKPYDRLTFLALCRAFDRRVVDGELVLPPEGTRYLDMAGIAEVNCHADTSSIAGLASQACYWLDGKGIWYRPRQSWEGDMPLHALSMIHRAPGVIEPLLPFQFDAFDLAMYCASGPGWMLMDYIACHLQGDGVDVGEGVAQAVEALPPGRLRDEVATLIAETWRAWQAGMRSEGQKAARSLSAPNAAEREAGGIDGDFVGPVDGVEAQSLVKTLAELQQRGDRSTSPSAVSSDVWGACASPVESWTAPDLSLAATRSQLISVFGGMSGMNRSWFANLKDKPALDKACVLRGQPGRHHTEPMFDPYAVLLWLMDRRRKIGRRAPVAALWAAFRKHFPDSFERYKDEAPINVAGSTGVESSGQRWEGIDSLIQGITNPGAGVAAGRATGQTGRSRTPSSQSHHVE</sequence>
<accession>A0ABT1BLT2</accession>
<feature type="region of interest" description="Disordered" evidence="1">
    <location>
        <begin position="381"/>
        <end position="407"/>
    </location>
</feature>
<organism evidence="2 3">
    <name type="scientific">Ideonella oryzae</name>
    <dbReference type="NCBI Taxonomy" id="2937441"/>
    <lineage>
        <taxon>Bacteria</taxon>
        <taxon>Pseudomonadati</taxon>
        <taxon>Pseudomonadota</taxon>
        <taxon>Betaproteobacteria</taxon>
        <taxon>Burkholderiales</taxon>
        <taxon>Sphaerotilaceae</taxon>
        <taxon>Ideonella</taxon>
    </lineage>
</organism>
<keyword evidence="3" id="KW-1185">Reference proteome</keyword>
<evidence type="ECO:0000256" key="1">
    <source>
        <dbReference type="SAM" id="MobiDB-lite"/>
    </source>
</evidence>
<proteinExistence type="predicted"/>
<dbReference type="RefSeq" id="WP_252768802.1">
    <property type="nucleotide sequence ID" value="NZ_JAMXMC010000003.1"/>
</dbReference>
<dbReference type="Proteomes" id="UP001204851">
    <property type="component" value="Unassembled WGS sequence"/>
</dbReference>
<dbReference type="EMBL" id="JAMXMC010000003">
    <property type="protein sequence ID" value="MCO5976332.1"/>
    <property type="molecule type" value="Genomic_DNA"/>
</dbReference>
<protein>
    <submittedName>
        <fullName evidence="2">Uncharacterized protein</fullName>
    </submittedName>
</protein>
<evidence type="ECO:0000313" key="2">
    <source>
        <dbReference type="EMBL" id="MCO5976332.1"/>
    </source>
</evidence>
<evidence type="ECO:0000313" key="3">
    <source>
        <dbReference type="Proteomes" id="UP001204851"/>
    </source>
</evidence>
<gene>
    <name evidence="2" type="ORF">M0L44_06320</name>
</gene>